<comment type="caution">
    <text evidence="6">The sequence shown here is derived from an EMBL/GenBank/DDBJ whole genome shotgun (WGS) entry which is preliminary data.</text>
</comment>
<dbReference type="GO" id="GO:0004673">
    <property type="term" value="F:protein histidine kinase activity"/>
    <property type="evidence" value="ECO:0007669"/>
    <property type="project" value="UniProtKB-EC"/>
</dbReference>
<dbReference type="InterPro" id="IPR011712">
    <property type="entry name" value="Sig_transdc_His_kin_sub3_dim/P"/>
</dbReference>
<proteinExistence type="predicted"/>
<feature type="transmembrane region" description="Helical" evidence="4">
    <location>
        <begin position="117"/>
        <end position="136"/>
    </location>
</feature>
<evidence type="ECO:0000256" key="3">
    <source>
        <dbReference type="ARBA" id="ARBA00023012"/>
    </source>
</evidence>
<dbReference type="EMBL" id="JAGIOL010000001">
    <property type="protein sequence ID" value="MBP2437321.1"/>
    <property type="molecule type" value="Genomic_DNA"/>
</dbReference>
<dbReference type="Proteomes" id="UP001519362">
    <property type="component" value="Unassembled WGS sequence"/>
</dbReference>
<name>A0ABS4ZJ54_9MICO</name>
<keyword evidence="4" id="KW-0812">Transmembrane</keyword>
<feature type="transmembrane region" description="Helical" evidence="4">
    <location>
        <begin position="142"/>
        <end position="162"/>
    </location>
</feature>
<dbReference type="Gene3D" id="1.20.5.1930">
    <property type="match status" value="1"/>
</dbReference>
<feature type="transmembrane region" description="Helical" evidence="4">
    <location>
        <begin position="42"/>
        <end position="62"/>
    </location>
</feature>
<dbReference type="Gene3D" id="3.30.565.10">
    <property type="entry name" value="Histidine kinase-like ATPase, C-terminal domain"/>
    <property type="match status" value="1"/>
</dbReference>
<feature type="transmembrane region" description="Helical" evidence="4">
    <location>
        <begin position="82"/>
        <end position="105"/>
    </location>
</feature>
<protein>
    <submittedName>
        <fullName evidence="6">Two-component system sensor histidine kinase DesK</fullName>
        <ecNumber evidence="6">2.7.13.3</ecNumber>
    </submittedName>
</protein>
<keyword evidence="1 6" id="KW-0808">Transferase</keyword>
<sequence>MNGNGRSRDPWETFAPVFGIVWVVFLFFPISAALRSDAPGRMIAVVLLVLFGVVYIAAFIWMNASESWEQSRRRGLPAAGVLIGLMVGAWALTDIGALGATAFIISLTMFAGPKAQSITIATILLITHVSVLLLSGDIAENWVLFVPPALAYVTTATVRLLVAASERHDAMERQIAVVAERERVARDVHDVLGHSLTVVTVKAELAERLVDIDAEAAKREIAQIRSLSREALAEVRATVAGLRVARLSDELEAARAALSDSGISASIAGEAERVDPRHRIVVAWALREAITNVVRHSRASRCEVTLMPDGIVIEDDGIGTPADVAATGLRGIRERARAAGATLTVDQPATGAGTRVEVRW</sequence>
<keyword evidence="4" id="KW-1133">Transmembrane helix</keyword>
<feature type="domain" description="Signal transduction histidine kinase subgroup 3 dimerisation and phosphoacceptor" evidence="5">
    <location>
        <begin position="180"/>
        <end position="244"/>
    </location>
</feature>
<feature type="transmembrane region" description="Helical" evidence="4">
    <location>
        <begin position="13"/>
        <end position="30"/>
    </location>
</feature>
<evidence type="ECO:0000313" key="7">
    <source>
        <dbReference type="Proteomes" id="UP001519362"/>
    </source>
</evidence>
<dbReference type="EC" id="2.7.13.3" evidence="6"/>
<evidence type="ECO:0000256" key="4">
    <source>
        <dbReference type="SAM" id="Phobius"/>
    </source>
</evidence>
<accession>A0ABS4ZJ54</accession>
<evidence type="ECO:0000313" key="6">
    <source>
        <dbReference type="EMBL" id="MBP2437321.1"/>
    </source>
</evidence>
<dbReference type="SUPFAM" id="SSF55874">
    <property type="entry name" value="ATPase domain of HSP90 chaperone/DNA topoisomerase II/histidine kinase"/>
    <property type="match status" value="1"/>
</dbReference>
<dbReference type="PANTHER" id="PTHR24421">
    <property type="entry name" value="NITRATE/NITRITE SENSOR PROTEIN NARX-RELATED"/>
    <property type="match status" value="1"/>
</dbReference>
<evidence type="ECO:0000256" key="2">
    <source>
        <dbReference type="ARBA" id="ARBA00022777"/>
    </source>
</evidence>
<dbReference type="CDD" id="cd16917">
    <property type="entry name" value="HATPase_UhpB-NarQ-NarX-like"/>
    <property type="match status" value="1"/>
</dbReference>
<reference evidence="6 7" key="1">
    <citation type="submission" date="2021-03" db="EMBL/GenBank/DDBJ databases">
        <title>Sequencing the genomes of 1000 actinobacteria strains.</title>
        <authorList>
            <person name="Klenk H.-P."/>
        </authorList>
    </citation>
    <scope>NUCLEOTIDE SEQUENCE [LARGE SCALE GENOMIC DNA]</scope>
    <source>
        <strain evidence="6 7">DSM 24221</strain>
    </source>
</reference>
<gene>
    <name evidence="6" type="ORF">JOF34_001907</name>
</gene>
<keyword evidence="2 6" id="KW-0418">Kinase</keyword>
<keyword evidence="4" id="KW-0472">Membrane</keyword>
<dbReference type="PANTHER" id="PTHR24421:SF63">
    <property type="entry name" value="SENSOR HISTIDINE KINASE DESK"/>
    <property type="match status" value="1"/>
</dbReference>
<dbReference type="RefSeq" id="WP_165134273.1">
    <property type="nucleotide sequence ID" value="NZ_CP049253.1"/>
</dbReference>
<dbReference type="InterPro" id="IPR036890">
    <property type="entry name" value="HATPase_C_sf"/>
</dbReference>
<dbReference type="Pfam" id="PF07730">
    <property type="entry name" value="HisKA_3"/>
    <property type="match status" value="1"/>
</dbReference>
<organism evidence="6 7">
    <name type="scientific">Microbacterium amylolyticum</name>
    <dbReference type="NCBI Taxonomy" id="936337"/>
    <lineage>
        <taxon>Bacteria</taxon>
        <taxon>Bacillati</taxon>
        <taxon>Actinomycetota</taxon>
        <taxon>Actinomycetes</taxon>
        <taxon>Micrococcales</taxon>
        <taxon>Microbacteriaceae</taxon>
        <taxon>Microbacterium</taxon>
    </lineage>
</organism>
<evidence type="ECO:0000259" key="5">
    <source>
        <dbReference type="Pfam" id="PF07730"/>
    </source>
</evidence>
<keyword evidence="7" id="KW-1185">Reference proteome</keyword>
<keyword evidence="3" id="KW-0902">Two-component regulatory system</keyword>
<evidence type="ECO:0000256" key="1">
    <source>
        <dbReference type="ARBA" id="ARBA00022679"/>
    </source>
</evidence>
<dbReference type="InterPro" id="IPR050482">
    <property type="entry name" value="Sensor_HK_TwoCompSys"/>
</dbReference>